<sequence>MGFIGGSITEDGRSAHNWPEPVTRWFAETFPRTRIVVENAAIGATGSDLAVFRAERDLIERECDLIFVEFAVNDYLTASEPRMRAREGLLRKLLADGRSELVLVYTYSQRMYEAMSRKEVPGSIAEFEQLAEHYGISSVWAGRHAWEEVAKGRMTWDEWLPDGLHPTHRGSLSYGQCVIALLERELTTTLPAAAPHAAAPDADSDTDAPNPLDRANLPSRALPPAFNPHHWERTKLVPFEEVQLEGPWTIRRAAALMPRVDRLLSTSAIGAKLSFSFSGRGLVLIFDFGKKSAEFVYRLDGGDAVAVSRDRPDWCLDGGWLRPYWIADELPAGRHHIELEVVHGNREDCRGTDFHLGMIGILK</sequence>
<dbReference type="SUPFAM" id="SSF52266">
    <property type="entry name" value="SGNH hydrolase"/>
    <property type="match status" value="1"/>
</dbReference>
<proteinExistence type="predicted"/>
<evidence type="ECO:0000259" key="2">
    <source>
        <dbReference type="Pfam" id="PF13472"/>
    </source>
</evidence>
<organism evidence="3 4">
    <name type="scientific">Cohnella hashimotonis</name>
    <dbReference type="NCBI Taxonomy" id="2826895"/>
    <lineage>
        <taxon>Bacteria</taxon>
        <taxon>Bacillati</taxon>
        <taxon>Bacillota</taxon>
        <taxon>Bacilli</taxon>
        <taxon>Bacillales</taxon>
        <taxon>Paenibacillaceae</taxon>
        <taxon>Cohnella</taxon>
    </lineage>
</organism>
<dbReference type="RefSeq" id="WP_282911736.1">
    <property type="nucleotide sequence ID" value="NZ_JAGRPV010000001.1"/>
</dbReference>
<dbReference type="Proteomes" id="UP001161691">
    <property type="component" value="Unassembled WGS sequence"/>
</dbReference>
<reference evidence="3" key="1">
    <citation type="submission" date="2023-04" db="EMBL/GenBank/DDBJ databases">
        <title>Comparative genomic analysis of Cohnella hashimotonis sp. nov., isolated from the International Space Station.</title>
        <authorList>
            <person name="Venkateswaran K."/>
            <person name="Simpson A."/>
        </authorList>
    </citation>
    <scope>NUCLEOTIDE SEQUENCE</scope>
    <source>
        <strain evidence="3">F6_2S_P_1</strain>
    </source>
</reference>
<dbReference type="Gene3D" id="3.40.50.1110">
    <property type="entry name" value="SGNH hydrolase"/>
    <property type="match status" value="1"/>
</dbReference>
<feature type="region of interest" description="Disordered" evidence="1">
    <location>
        <begin position="195"/>
        <end position="219"/>
    </location>
</feature>
<keyword evidence="4" id="KW-1185">Reference proteome</keyword>
<evidence type="ECO:0000313" key="4">
    <source>
        <dbReference type="Proteomes" id="UP001161691"/>
    </source>
</evidence>
<dbReference type="CDD" id="cd00229">
    <property type="entry name" value="SGNH_hydrolase"/>
    <property type="match status" value="1"/>
</dbReference>
<accession>A0ABT6TQD7</accession>
<protein>
    <submittedName>
        <fullName evidence="3">GDSL-type esterase/lipase family protein</fullName>
    </submittedName>
</protein>
<dbReference type="EMBL" id="JAGRPV010000001">
    <property type="protein sequence ID" value="MDI4649071.1"/>
    <property type="molecule type" value="Genomic_DNA"/>
</dbReference>
<gene>
    <name evidence="3" type="ORF">KB449_29300</name>
</gene>
<dbReference type="Pfam" id="PF13472">
    <property type="entry name" value="Lipase_GDSL_2"/>
    <property type="match status" value="1"/>
</dbReference>
<name>A0ABT6TQD7_9BACL</name>
<dbReference type="PANTHER" id="PTHR34407:SF1">
    <property type="entry name" value="SGNH HYDROLASE-TYPE ESTERASE DOMAIN-CONTAINING PROTEIN"/>
    <property type="match status" value="1"/>
</dbReference>
<evidence type="ECO:0000313" key="3">
    <source>
        <dbReference type="EMBL" id="MDI4649071.1"/>
    </source>
</evidence>
<feature type="domain" description="SGNH hydrolase-type esterase" evidence="2">
    <location>
        <begin position="3"/>
        <end position="170"/>
    </location>
</feature>
<evidence type="ECO:0000256" key="1">
    <source>
        <dbReference type="SAM" id="MobiDB-lite"/>
    </source>
</evidence>
<dbReference type="PANTHER" id="PTHR34407">
    <property type="entry name" value="EXPRESSED PROTEIN"/>
    <property type="match status" value="1"/>
</dbReference>
<dbReference type="InterPro" id="IPR036514">
    <property type="entry name" value="SGNH_hydro_sf"/>
</dbReference>
<comment type="caution">
    <text evidence="3">The sequence shown here is derived from an EMBL/GenBank/DDBJ whole genome shotgun (WGS) entry which is preliminary data.</text>
</comment>
<dbReference type="InterPro" id="IPR013830">
    <property type="entry name" value="SGNH_hydro"/>
</dbReference>